<evidence type="ECO:0000313" key="3">
    <source>
        <dbReference type="EMBL" id="GAE53199.1"/>
    </source>
</evidence>
<feature type="signal peptide" evidence="2">
    <location>
        <begin position="1"/>
        <end position="19"/>
    </location>
</feature>
<evidence type="ECO:0000313" key="4">
    <source>
        <dbReference type="Proteomes" id="UP000019143"/>
    </source>
</evidence>
<feature type="chain" id="PRO_5004848617" evidence="2">
    <location>
        <begin position="20"/>
        <end position="41"/>
    </location>
</feature>
<feature type="non-terminal residue" evidence="3">
    <location>
        <position position="41"/>
    </location>
</feature>
<reference evidence="3 4" key="1">
    <citation type="submission" date="2014-01" db="EMBL/GenBank/DDBJ databases">
        <title>Genome sequence and analysis of Xanthomonas arboricola pv. pruni.</title>
        <authorList>
            <person name="Fujikawa T."/>
            <person name="Nakazono-Nagaoka E."/>
        </authorList>
    </citation>
    <scope>NUCLEOTIDE SEQUENCE [LARGE SCALE GENOMIC DNA]</scope>
    <source>
        <strain evidence="4">MAFF 311562</strain>
    </source>
</reference>
<sequence>MLLTALAAACLTFADAAAAAPGDTPLASRASTTNASARNAP</sequence>
<accession>W4SB95</accession>
<dbReference type="AlphaFoldDB" id="W4SB95"/>
<evidence type="ECO:0000256" key="2">
    <source>
        <dbReference type="SAM" id="SignalP"/>
    </source>
</evidence>
<protein>
    <submittedName>
        <fullName evidence="3">Uncharacterized protein</fullName>
    </submittedName>
</protein>
<keyword evidence="2" id="KW-0732">Signal</keyword>
<organism evidence="3 4">
    <name type="scientific">Xanthomonas arboricola pv. pruni str. MAFF 311562</name>
    <dbReference type="NCBI Taxonomy" id="1414836"/>
    <lineage>
        <taxon>Bacteria</taxon>
        <taxon>Pseudomonadati</taxon>
        <taxon>Pseudomonadota</taxon>
        <taxon>Gammaproteobacteria</taxon>
        <taxon>Lysobacterales</taxon>
        <taxon>Lysobacteraceae</taxon>
        <taxon>Xanthomonas</taxon>
    </lineage>
</organism>
<feature type="region of interest" description="Disordered" evidence="1">
    <location>
        <begin position="20"/>
        <end position="41"/>
    </location>
</feature>
<gene>
    <name evidence="3" type="ORF">XPU_4731</name>
</gene>
<evidence type="ECO:0000256" key="1">
    <source>
        <dbReference type="SAM" id="MobiDB-lite"/>
    </source>
</evidence>
<dbReference type="Proteomes" id="UP000019143">
    <property type="component" value="Unassembled WGS sequence"/>
</dbReference>
<name>W4SB95_9XANT</name>
<comment type="caution">
    <text evidence="3">The sequence shown here is derived from an EMBL/GenBank/DDBJ whole genome shotgun (WGS) entry which is preliminary data.</text>
</comment>
<dbReference type="EMBL" id="BAVB01000407">
    <property type="protein sequence ID" value="GAE53199.1"/>
    <property type="molecule type" value="Genomic_DNA"/>
</dbReference>
<proteinExistence type="predicted"/>